<name>A0A937FBV9_9CLOT</name>
<dbReference type="PROSITE" id="PS51257">
    <property type="entry name" value="PROKAR_LIPOPROTEIN"/>
    <property type="match status" value="1"/>
</dbReference>
<evidence type="ECO:0000313" key="3">
    <source>
        <dbReference type="Proteomes" id="UP000623681"/>
    </source>
</evidence>
<dbReference type="AlphaFoldDB" id="A0A937FBV9"/>
<proteinExistence type="predicted"/>
<keyword evidence="1" id="KW-0472">Membrane</keyword>
<sequence>MKKKSWLMYLIYALIFACYILFSSKLFISLDKESKVTFNVIPILIWSSVLFIGLGVLLGVERFLLEIRKEGRLRVNLPKFIFLGLPSLYFSLGLFLAYSPINFFKQTFTYPILRLLLIKSDFLAIFQIIFGYVLITSIVKVKSEQEYMKL</sequence>
<feature type="transmembrane region" description="Helical" evidence="1">
    <location>
        <begin position="121"/>
        <end position="141"/>
    </location>
</feature>
<gene>
    <name evidence="2" type="ORF">JK634_05335</name>
</gene>
<protein>
    <submittedName>
        <fullName evidence="2">Uncharacterized protein</fullName>
    </submittedName>
</protein>
<dbReference type="Proteomes" id="UP000623681">
    <property type="component" value="Unassembled WGS sequence"/>
</dbReference>
<reference evidence="2" key="1">
    <citation type="submission" date="2021-01" db="EMBL/GenBank/DDBJ databases">
        <title>Genome public.</title>
        <authorList>
            <person name="Liu C."/>
            <person name="Sun Q."/>
        </authorList>
    </citation>
    <scope>NUCLEOTIDE SEQUENCE</scope>
    <source>
        <strain evidence="2">YIM B02565</strain>
    </source>
</reference>
<keyword evidence="1" id="KW-1133">Transmembrane helix</keyword>
<feature type="transmembrane region" description="Helical" evidence="1">
    <location>
        <begin position="80"/>
        <end position="101"/>
    </location>
</feature>
<evidence type="ECO:0000313" key="2">
    <source>
        <dbReference type="EMBL" id="MBL4931220.1"/>
    </source>
</evidence>
<organism evidence="2 3">
    <name type="scientific">Clostridium paridis</name>
    <dbReference type="NCBI Taxonomy" id="2803863"/>
    <lineage>
        <taxon>Bacteria</taxon>
        <taxon>Bacillati</taxon>
        <taxon>Bacillota</taxon>
        <taxon>Clostridia</taxon>
        <taxon>Eubacteriales</taxon>
        <taxon>Clostridiaceae</taxon>
        <taxon>Clostridium</taxon>
    </lineage>
</organism>
<keyword evidence="1" id="KW-0812">Transmembrane</keyword>
<accession>A0A937FBV9</accession>
<feature type="transmembrane region" description="Helical" evidence="1">
    <location>
        <begin position="7"/>
        <end position="28"/>
    </location>
</feature>
<evidence type="ECO:0000256" key="1">
    <source>
        <dbReference type="SAM" id="Phobius"/>
    </source>
</evidence>
<comment type="caution">
    <text evidence="2">The sequence shown here is derived from an EMBL/GenBank/DDBJ whole genome shotgun (WGS) entry which is preliminary data.</text>
</comment>
<dbReference type="RefSeq" id="WP_202766588.1">
    <property type="nucleotide sequence ID" value="NZ_JAESWA010000017.1"/>
</dbReference>
<dbReference type="EMBL" id="JAESWA010000017">
    <property type="protein sequence ID" value="MBL4931220.1"/>
    <property type="molecule type" value="Genomic_DNA"/>
</dbReference>
<feature type="transmembrane region" description="Helical" evidence="1">
    <location>
        <begin position="40"/>
        <end position="60"/>
    </location>
</feature>
<keyword evidence="3" id="KW-1185">Reference proteome</keyword>